<dbReference type="EMBL" id="FNIX01000001">
    <property type="protein sequence ID" value="SDN96767.1"/>
    <property type="molecule type" value="Genomic_DNA"/>
</dbReference>
<proteinExistence type="predicted"/>
<dbReference type="STRING" id="641025.SAMN05421507_101871"/>
<sequence length="180" mass="19740">MGKQRTLVVLVSALGLMVAAPLTAAANSFSPHADNKAHSFFFDDDLTSAQKSGVDWARKNSLAPTDMTTSVNTTYNTKVDVWVYSTWNPPADLRNAYAWASCVKRVNASKCDQHEIVINNRKPHGNYKSLGCHEIGHTVGLGHASGKNSSYSTPNRSCMRGNPDHNYYATHDKNHINGAY</sequence>
<evidence type="ECO:0000313" key="2">
    <source>
        <dbReference type="EMBL" id="SDN96767.1"/>
    </source>
</evidence>
<dbReference type="Proteomes" id="UP000199691">
    <property type="component" value="Unassembled WGS sequence"/>
</dbReference>
<evidence type="ECO:0008006" key="4">
    <source>
        <dbReference type="Google" id="ProtNLM"/>
    </source>
</evidence>
<reference evidence="3" key="1">
    <citation type="submission" date="2016-10" db="EMBL/GenBank/DDBJ databases">
        <authorList>
            <person name="Varghese N."/>
            <person name="Submissions S."/>
        </authorList>
    </citation>
    <scope>NUCLEOTIDE SEQUENCE [LARGE SCALE GENOMIC DNA]</scope>
    <source>
        <strain evidence="3">CGMCC 4.6609</strain>
    </source>
</reference>
<keyword evidence="1" id="KW-0732">Signal</keyword>
<name>A0A1H0FQ60_9PSEU</name>
<organism evidence="2 3">
    <name type="scientific">Lentzea jiangxiensis</name>
    <dbReference type="NCBI Taxonomy" id="641025"/>
    <lineage>
        <taxon>Bacteria</taxon>
        <taxon>Bacillati</taxon>
        <taxon>Actinomycetota</taxon>
        <taxon>Actinomycetes</taxon>
        <taxon>Pseudonocardiales</taxon>
        <taxon>Pseudonocardiaceae</taxon>
        <taxon>Lentzea</taxon>
    </lineage>
</organism>
<dbReference type="RefSeq" id="WP_218130150.1">
    <property type="nucleotide sequence ID" value="NZ_FNIX01000001.1"/>
</dbReference>
<feature type="signal peptide" evidence="1">
    <location>
        <begin position="1"/>
        <end position="24"/>
    </location>
</feature>
<accession>A0A1H0FQ60</accession>
<gene>
    <name evidence="2" type="ORF">SAMN05421507_101871</name>
</gene>
<dbReference type="SUPFAM" id="SSF55486">
    <property type="entry name" value="Metalloproteases ('zincins'), catalytic domain"/>
    <property type="match status" value="1"/>
</dbReference>
<evidence type="ECO:0000313" key="3">
    <source>
        <dbReference type="Proteomes" id="UP000199691"/>
    </source>
</evidence>
<dbReference type="AlphaFoldDB" id="A0A1H0FQ60"/>
<feature type="chain" id="PRO_5038988028" description="Matrixin" evidence="1">
    <location>
        <begin position="25"/>
        <end position="180"/>
    </location>
</feature>
<keyword evidence="3" id="KW-1185">Reference proteome</keyword>
<protein>
    <recommendedName>
        <fullName evidence="4">Matrixin</fullName>
    </recommendedName>
</protein>
<evidence type="ECO:0000256" key="1">
    <source>
        <dbReference type="SAM" id="SignalP"/>
    </source>
</evidence>